<reference evidence="1 2" key="1">
    <citation type="submission" date="2022-11" db="EMBL/GenBank/DDBJ databases">
        <title>Genome sequencing of Acetobacter type strain.</title>
        <authorList>
            <person name="Heo J."/>
            <person name="Lee D."/>
            <person name="Han B.-H."/>
            <person name="Hong S.-B."/>
            <person name="Kwon S.-W."/>
        </authorList>
    </citation>
    <scope>NUCLEOTIDE SEQUENCE [LARGE SCALE GENOMIC DNA]</scope>
    <source>
        <strain evidence="1 2">KACC 21251</strain>
    </source>
</reference>
<gene>
    <name evidence="1" type="ORF">OQ252_09830</name>
</gene>
<sequence length="143" mass="16037">MTLSDDASLRSLAQRFLDQSLPKSEWTHAGHLGAALWLTRHRPDLTAPDEIRACIMRYNEATQTLNTDTSGYHHTITLASMRAVSSTLEGFAPDTPLHSVLKALLTSPFGHPDWLFTYWTRGTLFSVTARKTWVAPDIMPLPF</sequence>
<accession>A0ABT3Q8T9</accession>
<organism evidence="1 2">
    <name type="scientific">Acetobacter farinalis</name>
    <dbReference type="NCBI Taxonomy" id="1260984"/>
    <lineage>
        <taxon>Bacteria</taxon>
        <taxon>Pseudomonadati</taxon>
        <taxon>Pseudomonadota</taxon>
        <taxon>Alphaproteobacteria</taxon>
        <taxon>Acetobacterales</taxon>
        <taxon>Acetobacteraceae</taxon>
        <taxon>Acetobacter</taxon>
    </lineage>
</organism>
<proteinExistence type="predicted"/>
<comment type="caution">
    <text evidence="1">The sequence shown here is derived from an EMBL/GenBank/DDBJ whole genome shotgun (WGS) entry which is preliminary data.</text>
</comment>
<name>A0ABT3Q8T9_9PROT</name>
<dbReference type="EMBL" id="JAPIUX010000012">
    <property type="protein sequence ID" value="MCX2561692.1"/>
    <property type="molecule type" value="Genomic_DNA"/>
</dbReference>
<evidence type="ECO:0000313" key="2">
    <source>
        <dbReference type="Proteomes" id="UP001526446"/>
    </source>
</evidence>
<protein>
    <submittedName>
        <fullName evidence="1">Uncharacterized protein</fullName>
    </submittedName>
</protein>
<keyword evidence="2" id="KW-1185">Reference proteome</keyword>
<evidence type="ECO:0000313" key="1">
    <source>
        <dbReference type="EMBL" id="MCX2561692.1"/>
    </source>
</evidence>
<dbReference type="RefSeq" id="WP_166122321.1">
    <property type="nucleotide sequence ID" value="NZ_JAPIUX010000012.1"/>
</dbReference>
<dbReference type="Proteomes" id="UP001526446">
    <property type="component" value="Unassembled WGS sequence"/>
</dbReference>